<name>A0ABM8PA14_9BURK</name>
<evidence type="ECO:0000313" key="1">
    <source>
        <dbReference type="EMBL" id="CAD6560355.1"/>
    </source>
</evidence>
<keyword evidence="2" id="KW-1185">Reference proteome</keyword>
<proteinExistence type="predicted"/>
<dbReference type="Proteomes" id="UP000656319">
    <property type="component" value="Unassembled WGS sequence"/>
</dbReference>
<sequence>MLSPKEFATLMLVRHSPDQIDMNRQELDTLLERQLVALEQWTEGHRRLSLTIAGRSLLEAVGRLDYVTGLPEGFGNERLAAGL</sequence>
<accession>A0ABM8PA14</accession>
<comment type="caution">
    <text evidence="1">The sequence shown here is derived from an EMBL/GenBank/DDBJ whole genome shotgun (WGS) entry which is preliminary data.</text>
</comment>
<evidence type="ECO:0000313" key="2">
    <source>
        <dbReference type="Proteomes" id="UP000656319"/>
    </source>
</evidence>
<gene>
    <name evidence="1" type="ORF">LMG27952_07091</name>
</gene>
<organism evidence="1 2">
    <name type="scientific">Paraburkholderia hiiakae</name>
    <dbReference type="NCBI Taxonomy" id="1081782"/>
    <lineage>
        <taxon>Bacteria</taxon>
        <taxon>Pseudomonadati</taxon>
        <taxon>Pseudomonadota</taxon>
        <taxon>Betaproteobacteria</taxon>
        <taxon>Burkholderiales</taxon>
        <taxon>Burkholderiaceae</taxon>
        <taxon>Paraburkholderia</taxon>
    </lineage>
</organism>
<protein>
    <submittedName>
        <fullName evidence="1">Uncharacterized protein</fullName>
    </submittedName>
</protein>
<dbReference type="EMBL" id="CAJHCQ010000030">
    <property type="protein sequence ID" value="CAD6560355.1"/>
    <property type="molecule type" value="Genomic_DNA"/>
</dbReference>
<dbReference type="RefSeq" id="WP_201700529.1">
    <property type="nucleotide sequence ID" value="NZ_CAJHCQ010000030.1"/>
</dbReference>
<reference evidence="1 2" key="1">
    <citation type="submission" date="2020-10" db="EMBL/GenBank/DDBJ databases">
        <authorList>
            <person name="Peeters C."/>
        </authorList>
    </citation>
    <scope>NUCLEOTIDE SEQUENCE [LARGE SCALE GENOMIC DNA]</scope>
    <source>
        <strain evidence="1 2">LMG 27952</strain>
    </source>
</reference>